<evidence type="ECO:0000256" key="7">
    <source>
        <dbReference type="ARBA" id="ARBA00022617"/>
    </source>
</evidence>
<dbReference type="NCBIfam" id="TIGR00782">
    <property type="entry name" value="ccoP"/>
    <property type="match status" value="1"/>
</dbReference>
<feature type="binding site" description="axial binding residue" evidence="20">
    <location>
        <position position="146"/>
    </location>
    <ligand>
        <name>heme c</name>
        <dbReference type="ChEBI" id="CHEBI:61717"/>
        <label>1</label>
    </ligand>
    <ligandPart>
        <name>Fe</name>
        <dbReference type="ChEBI" id="CHEBI:18248"/>
    </ligandPart>
</feature>
<feature type="binding site" description="covalent" evidence="21">
    <location>
        <position position="231"/>
    </location>
    <ligand>
        <name>heme c</name>
        <dbReference type="ChEBI" id="CHEBI:61717"/>
        <label>2</label>
    </ligand>
</feature>
<dbReference type="InterPro" id="IPR038414">
    <property type="entry name" value="CcoP_N_sf"/>
</dbReference>
<keyword evidence="13 19" id="KW-0249">Electron transport</keyword>
<comment type="cofactor">
    <cofactor evidence="19 21">
        <name>heme c</name>
        <dbReference type="ChEBI" id="CHEBI:61717"/>
    </cofactor>
    <text evidence="19 21">Binds 2 heme C groups per subunit.</text>
</comment>
<keyword evidence="10 19" id="KW-0479">Metal-binding</keyword>
<evidence type="ECO:0000256" key="10">
    <source>
        <dbReference type="ARBA" id="ARBA00022723"/>
    </source>
</evidence>
<protein>
    <recommendedName>
        <fullName evidence="19">Cbb3-type cytochrome c oxidase subunit</fullName>
    </recommendedName>
</protein>
<evidence type="ECO:0000256" key="8">
    <source>
        <dbReference type="ARBA" id="ARBA00022660"/>
    </source>
</evidence>
<dbReference type="GO" id="GO:1902600">
    <property type="term" value="P:proton transmembrane transport"/>
    <property type="evidence" value="ECO:0007669"/>
    <property type="project" value="UniProtKB-KW"/>
</dbReference>
<sequence length="312" mass="33146">MSDFVSSGWSLFVAGVTIIGLLLCLVLLVIASRRQVMADDNTTGHVWDGDLRELNNPLPRWWMGLFVITIVFAGLYLALYPGLGSASGTLKWSSADQLQKEQDRAKEALAKVYAQFNDQPVEALAANAQAMGIGERLFVNNCAGCHGSDARGSKGFPNLTDGDWLYGGEFETIIQTIAQGRQGMMPPMAAAVGTPEDVKNVANYVLSLSGSPHNSIAAQLGKAKFGACAACHGADGKGTPAMGAPNLTDKVWLHGWGEDAIVAMVNGGKINVMPQHASRLTPEQIRVLAAYVWGLSKKAPKTAAVDAAVHRQ</sequence>
<evidence type="ECO:0000256" key="17">
    <source>
        <dbReference type="ARBA" id="ARBA00023065"/>
    </source>
</evidence>
<evidence type="ECO:0000256" key="19">
    <source>
        <dbReference type="PIRNR" id="PIRNR000006"/>
    </source>
</evidence>
<keyword evidence="9 22" id="KW-0812">Transmembrane</keyword>
<dbReference type="GO" id="GO:0005506">
    <property type="term" value="F:iron ion binding"/>
    <property type="evidence" value="ECO:0007669"/>
    <property type="project" value="InterPro"/>
</dbReference>
<feature type="binding site" description="axial binding residue" evidence="20">
    <location>
        <position position="232"/>
    </location>
    <ligand>
        <name>heme c</name>
        <dbReference type="ChEBI" id="CHEBI:61717"/>
        <label>2</label>
    </ligand>
    <ligandPart>
        <name>Fe</name>
        <dbReference type="ChEBI" id="CHEBI:18248"/>
    </ligandPart>
</feature>
<evidence type="ECO:0000256" key="5">
    <source>
        <dbReference type="ARBA" id="ARBA00022475"/>
    </source>
</evidence>
<gene>
    <name evidence="24" type="ORF">EV685_3986</name>
</gene>
<dbReference type="Pfam" id="PF14715">
    <property type="entry name" value="FixP_N"/>
    <property type="match status" value="1"/>
</dbReference>
<feature type="domain" description="Cytochrome c" evidence="23">
    <location>
        <begin position="216"/>
        <end position="296"/>
    </location>
</feature>
<feature type="binding site" description="covalent" evidence="21">
    <location>
        <position position="228"/>
    </location>
    <ligand>
        <name>heme c</name>
        <dbReference type="ChEBI" id="CHEBI:61717"/>
        <label>2</label>
    </ligand>
</feature>
<keyword evidence="25" id="KW-1185">Reference proteome</keyword>
<keyword evidence="12 19" id="KW-0375">Hydrogen ion transport</keyword>
<comment type="similarity">
    <text evidence="3 19">Belongs to the CcoP / FixP family.</text>
</comment>
<evidence type="ECO:0000259" key="23">
    <source>
        <dbReference type="PROSITE" id="PS51007"/>
    </source>
</evidence>
<dbReference type="PROSITE" id="PS51007">
    <property type="entry name" value="CYTC"/>
    <property type="match status" value="2"/>
</dbReference>
<feature type="transmembrane region" description="Helical" evidence="22">
    <location>
        <begin position="62"/>
        <end position="83"/>
    </location>
</feature>
<evidence type="ECO:0000256" key="2">
    <source>
        <dbReference type="ARBA" id="ARBA00004673"/>
    </source>
</evidence>
<keyword evidence="8 19" id="KW-0679">Respiratory chain</keyword>
<proteinExistence type="inferred from homology"/>
<reference evidence="24 25" key="1">
    <citation type="submission" date="2019-02" db="EMBL/GenBank/DDBJ databases">
        <title>Genomic Encyclopedia of Type Strains, Phase IV (KMG-IV): sequencing the most valuable type-strain genomes for metagenomic binning, comparative biology and taxonomic classification.</title>
        <authorList>
            <person name="Goeker M."/>
        </authorList>
    </citation>
    <scope>NUCLEOTIDE SEQUENCE [LARGE SCALE GENOMIC DNA]</scope>
    <source>
        <strain evidence="24 25">DSM 10617</strain>
    </source>
</reference>
<evidence type="ECO:0000256" key="21">
    <source>
        <dbReference type="PIRSR" id="PIRSR000006-2"/>
    </source>
</evidence>
<keyword evidence="5 19" id="KW-1003">Cell membrane</keyword>
<evidence type="ECO:0000313" key="24">
    <source>
        <dbReference type="EMBL" id="RZS46729.1"/>
    </source>
</evidence>
<evidence type="ECO:0000256" key="14">
    <source>
        <dbReference type="ARBA" id="ARBA00022989"/>
    </source>
</evidence>
<keyword evidence="4 19" id="KW-0813">Transport</keyword>
<evidence type="ECO:0000256" key="15">
    <source>
        <dbReference type="ARBA" id="ARBA00023002"/>
    </source>
</evidence>
<keyword evidence="11" id="KW-0677">Repeat</keyword>
<feature type="domain" description="Cytochrome c" evidence="23">
    <location>
        <begin position="129"/>
        <end position="209"/>
    </location>
</feature>
<keyword evidence="14 22" id="KW-1133">Transmembrane helix</keyword>
<dbReference type="GO" id="GO:0009055">
    <property type="term" value="F:electron transfer activity"/>
    <property type="evidence" value="ECO:0007669"/>
    <property type="project" value="InterPro"/>
</dbReference>
<dbReference type="AlphaFoldDB" id="A0A4Q7L8H8"/>
<dbReference type="GO" id="GO:0006119">
    <property type="term" value="P:oxidative phosphorylation"/>
    <property type="evidence" value="ECO:0007669"/>
    <property type="project" value="UniProtKB-UniPathway"/>
</dbReference>
<evidence type="ECO:0000256" key="6">
    <source>
        <dbReference type="ARBA" id="ARBA00022519"/>
    </source>
</evidence>
<comment type="caution">
    <text evidence="24">The sequence shown here is derived from an EMBL/GenBank/DDBJ whole genome shotgun (WGS) entry which is preliminary data.</text>
</comment>
<dbReference type="PRINTS" id="PR00605">
    <property type="entry name" value="CYTCHROMECIC"/>
</dbReference>
<accession>A0A4Q7L8H8</accession>
<dbReference type="RefSeq" id="WP_130483802.1">
    <property type="nucleotide sequence ID" value="NZ_SGWV01000014.1"/>
</dbReference>
<dbReference type="PANTHER" id="PTHR33751">
    <property type="entry name" value="CBB3-TYPE CYTOCHROME C OXIDASE SUBUNIT FIXP"/>
    <property type="match status" value="1"/>
</dbReference>
<dbReference type="UniPathway" id="UPA00705"/>
<dbReference type="GO" id="GO:0020037">
    <property type="term" value="F:heme binding"/>
    <property type="evidence" value="ECO:0007669"/>
    <property type="project" value="InterPro"/>
</dbReference>
<evidence type="ECO:0000256" key="20">
    <source>
        <dbReference type="PIRSR" id="PIRSR000006-1"/>
    </source>
</evidence>
<evidence type="ECO:0000313" key="25">
    <source>
        <dbReference type="Proteomes" id="UP000293433"/>
    </source>
</evidence>
<dbReference type="SUPFAM" id="SSF46626">
    <property type="entry name" value="Cytochrome c"/>
    <property type="match status" value="2"/>
</dbReference>
<dbReference type="InterPro" id="IPR032858">
    <property type="entry name" value="CcoP_N"/>
</dbReference>
<dbReference type="InterPro" id="IPR004678">
    <property type="entry name" value="Cyt_c_oxidase_cbb3_su3"/>
</dbReference>
<dbReference type="InterPro" id="IPR036909">
    <property type="entry name" value="Cyt_c-like_dom_sf"/>
</dbReference>
<dbReference type="Pfam" id="PF13442">
    <property type="entry name" value="Cytochrome_CBB3"/>
    <property type="match status" value="2"/>
</dbReference>
<evidence type="ECO:0000256" key="16">
    <source>
        <dbReference type="ARBA" id="ARBA00023004"/>
    </source>
</evidence>
<dbReference type="PIRSF" id="PIRSF000006">
    <property type="entry name" value="Cbb3-Cox_fixP"/>
    <property type="match status" value="1"/>
</dbReference>
<dbReference type="InterPro" id="IPR008168">
    <property type="entry name" value="Cyt_C_IC"/>
</dbReference>
<feature type="binding site" description="covalent" evidence="21">
    <location>
        <position position="142"/>
    </location>
    <ligand>
        <name>heme c</name>
        <dbReference type="ChEBI" id="CHEBI:61717"/>
        <label>1</label>
    </ligand>
</feature>
<evidence type="ECO:0000256" key="11">
    <source>
        <dbReference type="ARBA" id="ARBA00022737"/>
    </source>
</evidence>
<keyword evidence="15 19" id="KW-0560">Oxidoreductase</keyword>
<comment type="subunit">
    <text evidence="19">Component of the cbb3-type cytochrome c oxidase.</text>
</comment>
<evidence type="ECO:0000256" key="22">
    <source>
        <dbReference type="SAM" id="Phobius"/>
    </source>
</evidence>
<feature type="binding site" description="axial binding residue" evidence="20">
    <location>
        <position position="185"/>
    </location>
    <ligand>
        <name>heme c</name>
        <dbReference type="ChEBI" id="CHEBI:61717"/>
        <label>2</label>
    </ligand>
    <ligandPart>
        <name>Fe</name>
        <dbReference type="ChEBI" id="CHEBI:18248"/>
    </ligandPart>
</feature>
<comment type="subcellular location">
    <subcellularLocation>
        <location evidence="1 19">Cell inner membrane</location>
    </subcellularLocation>
</comment>
<evidence type="ECO:0000256" key="12">
    <source>
        <dbReference type="ARBA" id="ARBA00022781"/>
    </source>
</evidence>
<comment type="pathway">
    <text evidence="2 19">Energy metabolism; oxidative phosphorylation.</text>
</comment>
<evidence type="ECO:0000256" key="4">
    <source>
        <dbReference type="ARBA" id="ARBA00022448"/>
    </source>
</evidence>
<dbReference type="InterPro" id="IPR050597">
    <property type="entry name" value="Cytochrome_c_Oxidase_Subunit"/>
</dbReference>
<dbReference type="Gene3D" id="6.10.280.130">
    <property type="match status" value="1"/>
</dbReference>
<dbReference type="OrthoDB" id="9811281at2"/>
<evidence type="ECO:0000256" key="1">
    <source>
        <dbReference type="ARBA" id="ARBA00004533"/>
    </source>
</evidence>
<keyword evidence="6 19" id="KW-0997">Cell inner membrane</keyword>
<evidence type="ECO:0000256" key="18">
    <source>
        <dbReference type="ARBA" id="ARBA00023136"/>
    </source>
</evidence>
<comment type="function">
    <text evidence="19">C-type cytochrome. Part of the cbb3-type cytochrome c oxidase complex.</text>
</comment>
<evidence type="ECO:0000256" key="13">
    <source>
        <dbReference type="ARBA" id="ARBA00022982"/>
    </source>
</evidence>
<dbReference type="GO" id="GO:0005886">
    <property type="term" value="C:plasma membrane"/>
    <property type="evidence" value="ECO:0007669"/>
    <property type="project" value="UniProtKB-SubCell"/>
</dbReference>
<keyword evidence="17 19" id="KW-0406">Ion transport</keyword>
<dbReference type="Proteomes" id="UP000293433">
    <property type="component" value="Unassembled WGS sequence"/>
</dbReference>
<dbReference type="EMBL" id="SGWV01000014">
    <property type="protein sequence ID" value="RZS46729.1"/>
    <property type="molecule type" value="Genomic_DNA"/>
</dbReference>
<feature type="binding site" description="covalent" evidence="21">
    <location>
        <position position="145"/>
    </location>
    <ligand>
        <name>heme c</name>
        <dbReference type="ChEBI" id="CHEBI:61717"/>
        <label>1</label>
    </ligand>
</feature>
<name>A0A4Q7L8H8_9BURK</name>
<keyword evidence="7 19" id="KW-0349">Heme</keyword>
<dbReference type="Gene3D" id="1.10.760.10">
    <property type="entry name" value="Cytochrome c-like domain"/>
    <property type="match status" value="2"/>
</dbReference>
<keyword evidence="16 19" id="KW-0408">Iron</keyword>
<feature type="binding site" description="axial binding residue" evidence="20">
    <location>
        <position position="273"/>
    </location>
    <ligand>
        <name>heme c</name>
        <dbReference type="ChEBI" id="CHEBI:61717"/>
        <label>1</label>
    </ligand>
    <ligandPart>
        <name>Fe</name>
        <dbReference type="ChEBI" id="CHEBI:18248"/>
    </ligandPart>
</feature>
<dbReference type="PANTHER" id="PTHR33751:SF1">
    <property type="entry name" value="CBB3-TYPE CYTOCHROME C OXIDASE SUBUNIT FIXP"/>
    <property type="match status" value="1"/>
</dbReference>
<organism evidence="24 25">
    <name type="scientific">Sphaerotilus mobilis</name>
    <dbReference type="NCBI Taxonomy" id="47994"/>
    <lineage>
        <taxon>Bacteria</taxon>
        <taxon>Pseudomonadati</taxon>
        <taxon>Pseudomonadota</taxon>
        <taxon>Betaproteobacteria</taxon>
        <taxon>Burkholderiales</taxon>
        <taxon>Sphaerotilaceae</taxon>
        <taxon>Sphaerotilus</taxon>
    </lineage>
</organism>
<dbReference type="GO" id="GO:0016491">
    <property type="term" value="F:oxidoreductase activity"/>
    <property type="evidence" value="ECO:0007669"/>
    <property type="project" value="UniProtKB-KW"/>
</dbReference>
<evidence type="ECO:0000256" key="9">
    <source>
        <dbReference type="ARBA" id="ARBA00022692"/>
    </source>
</evidence>
<evidence type="ECO:0000256" key="3">
    <source>
        <dbReference type="ARBA" id="ARBA00006113"/>
    </source>
</evidence>
<keyword evidence="18 19" id="KW-0472">Membrane</keyword>
<dbReference type="InterPro" id="IPR009056">
    <property type="entry name" value="Cyt_c-like_dom"/>
</dbReference>